<evidence type="ECO:0000313" key="2">
    <source>
        <dbReference type="Proteomes" id="UP001165064"/>
    </source>
</evidence>
<comment type="caution">
    <text evidence="1">The sequence shown here is derived from an EMBL/GenBank/DDBJ whole genome shotgun (WGS) entry which is preliminary data.</text>
</comment>
<reference evidence="1" key="1">
    <citation type="submission" date="2023-04" db="EMBL/GenBank/DDBJ databases">
        <title>Ambrosiozyma monospora NBRC 10751.</title>
        <authorList>
            <person name="Ichikawa N."/>
            <person name="Sato H."/>
            <person name="Tonouchi N."/>
        </authorList>
    </citation>
    <scope>NUCLEOTIDE SEQUENCE</scope>
    <source>
        <strain evidence="1">NBRC 10751</strain>
    </source>
</reference>
<sequence>MGHLTLIAEEANKFQKDVQTFGTTPRDEQTRQLMKEEAESNTVFYLKTSVFIFTDLYTRLFETDRFIEWNGFLETKLKEVNSMYNKVLGNPNEIPLGNDQISVTPEQVAAATAEVAEDPALSSAPMNRNVIILDNGDSEDFRRSIDEDEIEEDEEPLDPSSGEISAYELDGGDLRPMKHHESEEPTDPLSEADLQDPLGNQANELLQQQFEQQQLTEAQEQGQVDSQEHAMSEQQQEQLQQRQRDQQEEAAEVGELIDSDEGDIKRGRKK</sequence>
<protein>
    <submittedName>
        <fullName evidence="1">Unnamed protein product</fullName>
    </submittedName>
</protein>
<dbReference type="Proteomes" id="UP001165064">
    <property type="component" value="Unassembled WGS sequence"/>
</dbReference>
<proteinExistence type="predicted"/>
<keyword evidence="2" id="KW-1185">Reference proteome</keyword>
<evidence type="ECO:0000313" key="1">
    <source>
        <dbReference type="EMBL" id="GME75400.1"/>
    </source>
</evidence>
<name>A0ACB5SWN1_AMBMO</name>
<dbReference type="EMBL" id="BSXS01001198">
    <property type="protein sequence ID" value="GME75400.1"/>
    <property type="molecule type" value="Genomic_DNA"/>
</dbReference>
<organism evidence="1 2">
    <name type="scientific">Ambrosiozyma monospora</name>
    <name type="common">Yeast</name>
    <name type="synonym">Endomycopsis monosporus</name>
    <dbReference type="NCBI Taxonomy" id="43982"/>
    <lineage>
        <taxon>Eukaryota</taxon>
        <taxon>Fungi</taxon>
        <taxon>Dikarya</taxon>
        <taxon>Ascomycota</taxon>
        <taxon>Saccharomycotina</taxon>
        <taxon>Pichiomycetes</taxon>
        <taxon>Pichiales</taxon>
        <taxon>Pichiaceae</taxon>
        <taxon>Ambrosiozyma</taxon>
    </lineage>
</organism>
<accession>A0ACB5SWN1</accession>
<gene>
    <name evidence="1" type="ORF">Amon02_000214400</name>
</gene>